<accession>A0A8X8WSL5</accession>
<evidence type="ECO:0000313" key="2">
    <source>
        <dbReference type="Proteomes" id="UP000298416"/>
    </source>
</evidence>
<reference evidence="1" key="1">
    <citation type="submission" date="2018-01" db="EMBL/GenBank/DDBJ databases">
        <authorList>
            <person name="Mao J.F."/>
        </authorList>
    </citation>
    <scope>NUCLEOTIDE SEQUENCE</scope>
    <source>
        <strain evidence="1">Huo1</strain>
        <tissue evidence="1">Leaf</tissue>
    </source>
</reference>
<organism evidence="1">
    <name type="scientific">Salvia splendens</name>
    <name type="common">Scarlet sage</name>
    <dbReference type="NCBI Taxonomy" id="180675"/>
    <lineage>
        <taxon>Eukaryota</taxon>
        <taxon>Viridiplantae</taxon>
        <taxon>Streptophyta</taxon>
        <taxon>Embryophyta</taxon>
        <taxon>Tracheophyta</taxon>
        <taxon>Spermatophyta</taxon>
        <taxon>Magnoliopsida</taxon>
        <taxon>eudicotyledons</taxon>
        <taxon>Gunneridae</taxon>
        <taxon>Pentapetalae</taxon>
        <taxon>asterids</taxon>
        <taxon>lamiids</taxon>
        <taxon>Lamiales</taxon>
        <taxon>Lamiaceae</taxon>
        <taxon>Nepetoideae</taxon>
        <taxon>Mentheae</taxon>
        <taxon>Salviinae</taxon>
        <taxon>Salvia</taxon>
        <taxon>Salvia subgen. Calosphace</taxon>
        <taxon>core Calosphace</taxon>
    </lineage>
</organism>
<dbReference type="AlphaFoldDB" id="A0A8X8WSL5"/>
<dbReference type="Proteomes" id="UP000298416">
    <property type="component" value="Unassembled WGS sequence"/>
</dbReference>
<name>A0A8X8WSL5_SALSN</name>
<sequence length="81" mass="9358">MNRELFRTYGSSLAGLRDLGYDINPDDYHRTEASGLDPDRFGYFNLIEELNKIGIETWSRLTFVNPMTATHVDIKSDKEVM</sequence>
<protein>
    <submittedName>
        <fullName evidence="1">Uncharacterized protein</fullName>
    </submittedName>
</protein>
<reference evidence="1" key="2">
    <citation type="submission" date="2020-08" db="EMBL/GenBank/DDBJ databases">
        <title>Plant Genome Project.</title>
        <authorList>
            <person name="Zhang R.-G."/>
        </authorList>
    </citation>
    <scope>NUCLEOTIDE SEQUENCE</scope>
    <source>
        <strain evidence="1">Huo1</strain>
        <tissue evidence="1">Leaf</tissue>
    </source>
</reference>
<gene>
    <name evidence="1" type="ORF">SASPL_137077</name>
</gene>
<evidence type="ECO:0000313" key="1">
    <source>
        <dbReference type="EMBL" id="KAG6400252.1"/>
    </source>
</evidence>
<dbReference type="EMBL" id="PNBA02000014">
    <property type="protein sequence ID" value="KAG6400252.1"/>
    <property type="molecule type" value="Genomic_DNA"/>
</dbReference>
<proteinExistence type="predicted"/>
<comment type="caution">
    <text evidence="1">The sequence shown here is derived from an EMBL/GenBank/DDBJ whole genome shotgun (WGS) entry which is preliminary data.</text>
</comment>
<keyword evidence="2" id="KW-1185">Reference proteome</keyword>